<evidence type="ECO:0000259" key="7">
    <source>
        <dbReference type="PROSITE" id="PS50405"/>
    </source>
</evidence>
<keyword evidence="3 8" id="KW-0808">Transferase</keyword>
<dbReference type="Pfam" id="PF00043">
    <property type="entry name" value="GST_C"/>
    <property type="match status" value="1"/>
</dbReference>
<dbReference type="InterPro" id="IPR010987">
    <property type="entry name" value="Glutathione-S-Trfase_C-like"/>
</dbReference>
<accession>A0AAD8M7A6</accession>
<name>A0AAD8M7A6_9APIA</name>
<dbReference type="InterPro" id="IPR040079">
    <property type="entry name" value="Glutathione_S-Trfase"/>
</dbReference>
<reference evidence="8" key="1">
    <citation type="submission" date="2023-02" db="EMBL/GenBank/DDBJ databases">
        <title>Genome of toxic invasive species Heracleum sosnowskyi carries increased number of genes despite the absence of recent whole-genome duplications.</title>
        <authorList>
            <person name="Schelkunov M."/>
            <person name="Shtratnikova V."/>
            <person name="Makarenko M."/>
            <person name="Klepikova A."/>
            <person name="Omelchenko D."/>
            <person name="Novikova G."/>
            <person name="Obukhova E."/>
            <person name="Bogdanov V."/>
            <person name="Penin A."/>
            <person name="Logacheva M."/>
        </authorList>
    </citation>
    <scope>NUCLEOTIDE SEQUENCE</scope>
    <source>
        <strain evidence="8">Hsosn_3</strain>
        <tissue evidence="8">Leaf</tissue>
    </source>
</reference>
<protein>
    <recommendedName>
        <fullName evidence="1">glutathione transferase</fullName>
        <ecNumber evidence="1">2.5.1.18</ecNumber>
    </recommendedName>
</protein>
<dbReference type="AlphaFoldDB" id="A0AAD8M7A6"/>
<dbReference type="GO" id="GO:0006749">
    <property type="term" value="P:glutathione metabolic process"/>
    <property type="evidence" value="ECO:0007669"/>
    <property type="project" value="InterPro"/>
</dbReference>
<feature type="domain" description="GST N-terminal" evidence="6">
    <location>
        <begin position="4"/>
        <end position="83"/>
    </location>
</feature>
<dbReference type="Gene3D" id="3.40.30.10">
    <property type="entry name" value="Glutaredoxin"/>
    <property type="match status" value="1"/>
</dbReference>
<evidence type="ECO:0000313" key="8">
    <source>
        <dbReference type="EMBL" id="KAK1362132.1"/>
    </source>
</evidence>
<keyword evidence="9" id="KW-1185">Reference proteome</keyword>
<dbReference type="InterPro" id="IPR004046">
    <property type="entry name" value="GST_C"/>
</dbReference>
<dbReference type="Proteomes" id="UP001237642">
    <property type="component" value="Unassembled WGS sequence"/>
</dbReference>
<dbReference type="Gene3D" id="1.20.1050.10">
    <property type="match status" value="1"/>
</dbReference>
<dbReference type="Pfam" id="PF13417">
    <property type="entry name" value="GST_N_3"/>
    <property type="match status" value="1"/>
</dbReference>
<dbReference type="CDD" id="cd03058">
    <property type="entry name" value="GST_N_Tau"/>
    <property type="match status" value="1"/>
</dbReference>
<evidence type="ECO:0000256" key="3">
    <source>
        <dbReference type="ARBA" id="ARBA00022679"/>
    </source>
</evidence>
<dbReference type="PROSITE" id="PS50404">
    <property type="entry name" value="GST_NTER"/>
    <property type="match status" value="1"/>
</dbReference>
<dbReference type="InterPro" id="IPR004045">
    <property type="entry name" value="Glutathione_S-Trfase_N"/>
</dbReference>
<sequence>METNDVKLLGRCASPYVNRVQIALNMKSINYEYLEENLGSKSSLLLNANPVNKKVPVLIHGHKSVSESLVIVQYIDEVWTNGPCLIPSDPLDRAEARFWADYIDHKWFPLTAEFKLTQGEGRKVVVKERIIEGLVLLEEVFVKCSKGKDYFGGDSIGYLDIVLGSFLGWLTAIEMTSDVQLLDITKTPDLVEWSNRFSLNDVVRNVVPETEKVIELLNVYLKLSSTLNAYAYVFNQTI</sequence>
<dbReference type="EC" id="2.5.1.18" evidence="1"/>
<dbReference type="SUPFAM" id="SSF52833">
    <property type="entry name" value="Thioredoxin-like"/>
    <property type="match status" value="1"/>
</dbReference>
<dbReference type="GO" id="GO:0005737">
    <property type="term" value="C:cytoplasm"/>
    <property type="evidence" value="ECO:0007669"/>
    <property type="project" value="TreeGrafter"/>
</dbReference>
<dbReference type="InterPro" id="IPR045074">
    <property type="entry name" value="GST_C_Tau"/>
</dbReference>
<dbReference type="InterPro" id="IPR045073">
    <property type="entry name" value="Omega/Tau-like"/>
</dbReference>
<evidence type="ECO:0000256" key="5">
    <source>
        <dbReference type="ARBA" id="ARBA00047960"/>
    </source>
</evidence>
<dbReference type="PROSITE" id="PS50405">
    <property type="entry name" value="GST_CTER"/>
    <property type="match status" value="1"/>
</dbReference>
<dbReference type="CDD" id="cd03185">
    <property type="entry name" value="GST_C_Tau"/>
    <property type="match status" value="1"/>
</dbReference>
<feature type="domain" description="GST C-terminal" evidence="7">
    <location>
        <begin position="89"/>
        <end position="216"/>
    </location>
</feature>
<dbReference type="SFLD" id="SFLDS00019">
    <property type="entry name" value="Glutathione_Transferase_(cytos"/>
    <property type="match status" value="1"/>
</dbReference>
<dbReference type="FunFam" id="1.20.1050.10:FF:000016">
    <property type="entry name" value="Glutathione S-transferase U9"/>
    <property type="match status" value="1"/>
</dbReference>
<organism evidence="8 9">
    <name type="scientific">Heracleum sosnowskyi</name>
    <dbReference type="NCBI Taxonomy" id="360622"/>
    <lineage>
        <taxon>Eukaryota</taxon>
        <taxon>Viridiplantae</taxon>
        <taxon>Streptophyta</taxon>
        <taxon>Embryophyta</taxon>
        <taxon>Tracheophyta</taxon>
        <taxon>Spermatophyta</taxon>
        <taxon>Magnoliopsida</taxon>
        <taxon>eudicotyledons</taxon>
        <taxon>Gunneridae</taxon>
        <taxon>Pentapetalae</taxon>
        <taxon>asterids</taxon>
        <taxon>campanulids</taxon>
        <taxon>Apiales</taxon>
        <taxon>Apiaceae</taxon>
        <taxon>Apioideae</taxon>
        <taxon>apioid superclade</taxon>
        <taxon>Tordylieae</taxon>
        <taxon>Tordyliinae</taxon>
        <taxon>Heracleum</taxon>
    </lineage>
</organism>
<dbReference type="EMBL" id="JAUIZM010000010">
    <property type="protein sequence ID" value="KAK1362132.1"/>
    <property type="molecule type" value="Genomic_DNA"/>
</dbReference>
<dbReference type="PANTHER" id="PTHR11260:SF773">
    <property type="entry name" value="GLUTATHIONE S-TRANSFERASE U26"/>
    <property type="match status" value="1"/>
</dbReference>
<comment type="caution">
    <text evidence="8">The sequence shown here is derived from an EMBL/GenBank/DDBJ whole genome shotgun (WGS) entry which is preliminary data.</text>
</comment>
<dbReference type="SUPFAM" id="SSF47616">
    <property type="entry name" value="GST C-terminal domain-like"/>
    <property type="match status" value="1"/>
</dbReference>
<evidence type="ECO:0000259" key="6">
    <source>
        <dbReference type="PROSITE" id="PS50404"/>
    </source>
</evidence>
<dbReference type="GO" id="GO:0004364">
    <property type="term" value="F:glutathione transferase activity"/>
    <property type="evidence" value="ECO:0007669"/>
    <property type="project" value="UniProtKB-EC"/>
</dbReference>
<dbReference type="InterPro" id="IPR036249">
    <property type="entry name" value="Thioredoxin-like_sf"/>
</dbReference>
<dbReference type="FunFam" id="3.40.30.10:FF:000044">
    <property type="entry name" value="Glutathione S-transferase GSTU6"/>
    <property type="match status" value="1"/>
</dbReference>
<dbReference type="SFLD" id="SFLDG01152">
    <property type="entry name" value="Main.3:_Omega-_and_Tau-like"/>
    <property type="match status" value="1"/>
</dbReference>
<dbReference type="GO" id="GO:0009407">
    <property type="term" value="P:toxin catabolic process"/>
    <property type="evidence" value="ECO:0007669"/>
    <property type="project" value="UniProtKB-ARBA"/>
</dbReference>
<reference evidence="8" key="2">
    <citation type="submission" date="2023-05" db="EMBL/GenBank/DDBJ databases">
        <authorList>
            <person name="Schelkunov M.I."/>
        </authorList>
    </citation>
    <scope>NUCLEOTIDE SEQUENCE</scope>
    <source>
        <strain evidence="8">Hsosn_3</strain>
        <tissue evidence="8">Leaf</tissue>
    </source>
</reference>
<comment type="catalytic activity">
    <reaction evidence="5">
        <text>RX + glutathione = an S-substituted glutathione + a halide anion + H(+)</text>
        <dbReference type="Rhea" id="RHEA:16437"/>
        <dbReference type="ChEBI" id="CHEBI:15378"/>
        <dbReference type="ChEBI" id="CHEBI:16042"/>
        <dbReference type="ChEBI" id="CHEBI:17792"/>
        <dbReference type="ChEBI" id="CHEBI:57925"/>
        <dbReference type="ChEBI" id="CHEBI:90779"/>
        <dbReference type="EC" id="2.5.1.18"/>
    </reaction>
</comment>
<keyword evidence="2" id="KW-0216">Detoxification</keyword>
<evidence type="ECO:0000256" key="1">
    <source>
        <dbReference type="ARBA" id="ARBA00012452"/>
    </source>
</evidence>
<proteinExistence type="inferred from homology"/>
<dbReference type="InterPro" id="IPR036282">
    <property type="entry name" value="Glutathione-S-Trfase_C_sf"/>
</dbReference>
<gene>
    <name evidence="8" type="ORF">POM88_046606</name>
</gene>
<dbReference type="SFLD" id="SFLDG00358">
    <property type="entry name" value="Main_(cytGST)"/>
    <property type="match status" value="1"/>
</dbReference>
<evidence type="ECO:0000256" key="2">
    <source>
        <dbReference type="ARBA" id="ARBA00022575"/>
    </source>
</evidence>
<evidence type="ECO:0000256" key="4">
    <source>
        <dbReference type="ARBA" id="ARBA00025743"/>
    </source>
</evidence>
<dbReference type="PANTHER" id="PTHR11260">
    <property type="entry name" value="GLUTATHIONE S-TRANSFERASE, GST, SUPERFAMILY, GST DOMAIN CONTAINING"/>
    <property type="match status" value="1"/>
</dbReference>
<comment type="similarity">
    <text evidence="4">Belongs to the GST superfamily. Tau family.</text>
</comment>
<evidence type="ECO:0000313" key="9">
    <source>
        <dbReference type="Proteomes" id="UP001237642"/>
    </source>
</evidence>